<proteinExistence type="inferred from homology"/>
<feature type="transmembrane region" description="Helical" evidence="11">
    <location>
        <begin position="399"/>
        <end position="420"/>
    </location>
</feature>
<evidence type="ECO:0000256" key="1">
    <source>
        <dbReference type="ARBA" id="ARBA00004141"/>
    </source>
</evidence>
<keyword evidence="4" id="KW-0808">Transferase</keyword>
<dbReference type="Proteomes" id="UP000230066">
    <property type="component" value="Unassembled WGS sequence"/>
</dbReference>
<keyword evidence="6 11" id="KW-1133">Transmembrane helix</keyword>
<evidence type="ECO:0000313" key="13">
    <source>
        <dbReference type="Proteomes" id="UP000230066"/>
    </source>
</evidence>
<evidence type="ECO:0000256" key="4">
    <source>
        <dbReference type="ARBA" id="ARBA00022679"/>
    </source>
</evidence>
<dbReference type="InterPro" id="IPR044878">
    <property type="entry name" value="UbiA_sf"/>
</dbReference>
<evidence type="ECO:0000256" key="6">
    <source>
        <dbReference type="ARBA" id="ARBA00022989"/>
    </source>
</evidence>
<evidence type="ECO:0000256" key="11">
    <source>
        <dbReference type="SAM" id="Phobius"/>
    </source>
</evidence>
<dbReference type="GO" id="GO:0016020">
    <property type="term" value="C:membrane"/>
    <property type="evidence" value="ECO:0007669"/>
    <property type="project" value="UniProtKB-SubCell"/>
</dbReference>
<dbReference type="EMBL" id="JXXN02002584">
    <property type="protein sequence ID" value="THD22706.1"/>
    <property type="molecule type" value="Genomic_DNA"/>
</dbReference>
<feature type="transmembrane region" description="Helical" evidence="11">
    <location>
        <begin position="233"/>
        <end position="257"/>
    </location>
</feature>
<feature type="transmembrane region" description="Helical" evidence="11">
    <location>
        <begin position="331"/>
        <end position="350"/>
    </location>
</feature>
<dbReference type="GO" id="GO:0006784">
    <property type="term" value="P:heme A biosynthetic process"/>
    <property type="evidence" value="ECO:0007669"/>
    <property type="project" value="TreeGrafter"/>
</dbReference>
<keyword evidence="8 11" id="KW-0472">Membrane</keyword>
<evidence type="ECO:0000313" key="12">
    <source>
        <dbReference type="EMBL" id="THD22706.1"/>
    </source>
</evidence>
<protein>
    <recommendedName>
        <fullName evidence="3">Protoheme IX farnesyltransferase, mitochondrial</fullName>
    </recommendedName>
    <alternativeName>
        <fullName evidence="9">Heme O synthase</fullName>
    </alternativeName>
</protein>
<feature type="region of interest" description="Disordered" evidence="10">
    <location>
        <begin position="74"/>
        <end position="93"/>
    </location>
</feature>
<feature type="transmembrane region" description="Helical" evidence="11">
    <location>
        <begin position="356"/>
        <end position="378"/>
    </location>
</feature>
<feature type="transmembrane region" description="Helical" evidence="11">
    <location>
        <begin position="305"/>
        <end position="324"/>
    </location>
</feature>
<keyword evidence="7" id="KW-0350">Heme biosynthesis</keyword>
<dbReference type="CDD" id="cd13957">
    <property type="entry name" value="PT_UbiA_Cox10"/>
    <property type="match status" value="1"/>
</dbReference>
<dbReference type="NCBIfam" id="TIGR01473">
    <property type="entry name" value="cyoE_ctaB"/>
    <property type="match status" value="1"/>
</dbReference>
<evidence type="ECO:0000256" key="8">
    <source>
        <dbReference type="ARBA" id="ARBA00023136"/>
    </source>
</evidence>
<gene>
    <name evidence="12" type="ORF">D915_006657</name>
</gene>
<evidence type="ECO:0000256" key="7">
    <source>
        <dbReference type="ARBA" id="ARBA00023133"/>
    </source>
</evidence>
<dbReference type="InterPro" id="IPR030470">
    <property type="entry name" value="UbiA_prenylTrfase_CS"/>
</dbReference>
<evidence type="ECO:0000256" key="10">
    <source>
        <dbReference type="SAM" id="MobiDB-lite"/>
    </source>
</evidence>
<comment type="similarity">
    <text evidence="2">Belongs to the UbiA prenyltransferase family.</text>
</comment>
<organism evidence="12 13">
    <name type="scientific">Fasciola hepatica</name>
    <name type="common">Liver fluke</name>
    <dbReference type="NCBI Taxonomy" id="6192"/>
    <lineage>
        <taxon>Eukaryota</taxon>
        <taxon>Metazoa</taxon>
        <taxon>Spiralia</taxon>
        <taxon>Lophotrochozoa</taxon>
        <taxon>Platyhelminthes</taxon>
        <taxon>Trematoda</taxon>
        <taxon>Digenea</taxon>
        <taxon>Plagiorchiida</taxon>
        <taxon>Echinostomata</taxon>
        <taxon>Echinostomatoidea</taxon>
        <taxon>Fasciolidae</taxon>
        <taxon>Fasciola</taxon>
    </lineage>
</organism>
<dbReference type="GO" id="GO:0005739">
    <property type="term" value="C:mitochondrion"/>
    <property type="evidence" value="ECO:0007669"/>
    <property type="project" value="TreeGrafter"/>
</dbReference>
<dbReference type="GO" id="GO:0008495">
    <property type="term" value="F:protoheme IX farnesyltransferase activity"/>
    <property type="evidence" value="ECO:0007669"/>
    <property type="project" value="InterPro"/>
</dbReference>
<feature type="transmembrane region" description="Helical" evidence="11">
    <location>
        <begin position="468"/>
        <end position="489"/>
    </location>
</feature>
<feature type="compositionally biased region" description="Polar residues" evidence="10">
    <location>
        <begin position="140"/>
        <end position="152"/>
    </location>
</feature>
<dbReference type="PROSITE" id="PS00943">
    <property type="entry name" value="UBIA"/>
    <property type="match status" value="1"/>
</dbReference>
<dbReference type="InterPro" id="IPR000537">
    <property type="entry name" value="UbiA_prenyltransferase"/>
</dbReference>
<keyword evidence="13" id="KW-1185">Reference proteome</keyword>
<comment type="subcellular location">
    <subcellularLocation>
        <location evidence="1">Membrane</location>
        <topology evidence="1">Multi-pass membrane protein</topology>
    </subcellularLocation>
</comment>
<name>A0A4E0R782_FASHE</name>
<feature type="transmembrane region" description="Helical" evidence="11">
    <location>
        <begin position="277"/>
        <end position="299"/>
    </location>
</feature>
<dbReference type="PANTHER" id="PTHR43448">
    <property type="entry name" value="PROTOHEME IX FARNESYLTRANSFERASE, MITOCHONDRIAL"/>
    <property type="match status" value="1"/>
</dbReference>
<evidence type="ECO:0000256" key="2">
    <source>
        <dbReference type="ARBA" id="ARBA00005985"/>
    </source>
</evidence>
<dbReference type="AlphaFoldDB" id="A0A4E0R782"/>
<accession>A0A4E0R782</accession>
<dbReference type="PANTHER" id="PTHR43448:SF2">
    <property type="entry name" value="PROTOHEME IX FARNESYLTRANSFERASE, MITOCHONDRIAL"/>
    <property type="match status" value="1"/>
</dbReference>
<evidence type="ECO:0000256" key="5">
    <source>
        <dbReference type="ARBA" id="ARBA00022692"/>
    </source>
</evidence>
<reference evidence="12" key="1">
    <citation type="submission" date="2019-03" db="EMBL/GenBank/DDBJ databases">
        <title>Improved annotation for the trematode Fasciola hepatica.</title>
        <authorList>
            <person name="Choi Y.-J."/>
            <person name="Martin J."/>
            <person name="Mitreva M."/>
        </authorList>
    </citation>
    <scope>NUCLEOTIDE SEQUENCE [LARGE SCALE GENOMIC DNA]</scope>
</reference>
<keyword evidence="5 11" id="KW-0812">Transmembrane</keyword>
<evidence type="ECO:0000256" key="9">
    <source>
        <dbReference type="ARBA" id="ARBA00030253"/>
    </source>
</evidence>
<sequence length="494" mass="52799">MSSFTARQCGAQCRFYWLQNYRHSCFCPRVKTKRLYCSQPLPRSHCYPTSVGVLKQESAVEKTDSQDLLQNTPLVRNEPKSDPASQINTLPEPMGSCIRPRRDKCATISDSIFTQVSQSCDSTHSTSPKKHGTTERITHDTTQASSFSSSECDGSNFSVLSTELSHGARQLAVSVTATVASTRTQSSLAIAMQIAAGLSKARLSGLVVSTAIAGCALAAPTSLVTPEFLLHPYQTLICLAIGTGLTSAAANTINQIVEIPYDSQMIRTRNRVLVRGLTNPARAGLFALGCASFGLFTLYLGTNPLVIALAAGNLLLYTSFYTPLKQISQANTWVGAWVGAVPPLMGWAAATGEVHSGALILASLLYVWQFPHFMALSWNLRHEYSRAGYMMTSVLDPDLCKRVAVRHAVAASLVCLAGAGCSAISLGPWAGCALGLACLPPNVGLIYYASQFARAPPGDGSSAAARRLFRATLIHLPVVMTAALIGTYFCAYAV</sequence>
<comment type="caution">
    <text evidence="12">The sequence shown here is derived from an EMBL/GenBank/DDBJ whole genome shotgun (WGS) entry which is preliminary data.</text>
</comment>
<dbReference type="InterPro" id="IPR006369">
    <property type="entry name" value="Protohaem_IX_farnesylTrfase"/>
</dbReference>
<evidence type="ECO:0000256" key="3">
    <source>
        <dbReference type="ARBA" id="ARBA00016335"/>
    </source>
</evidence>
<feature type="region of interest" description="Disordered" evidence="10">
    <location>
        <begin position="119"/>
        <end position="152"/>
    </location>
</feature>
<feature type="transmembrane region" description="Helical" evidence="11">
    <location>
        <begin position="203"/>
        <end position="221"/>
    </location>
</feature>
<dbReference type="Gene3D" id="1.10.357.140">
    <property type="entry name" value="UbiA prenyltransferase"/>
    <property type="match status" value="1"/>
</dbReference>
<dbReference type="Pfam" id="PF01040">
    <property type="entry name" value="UbiA"/>
    <property type="match status" value="1"/>
</dbReference>